<dbReference type="InterPro" id="IPR011335">
    <property type="entry name" value="Restrct_endonuc-II-like"/>
</dbReference>
<gene>
    <name evidence="3" type="ORF">D358_02131</name>
</gene>
<dbReference type="Pfam" id="PF04471">
    <property type="entry name" value="Mrr_cat"/>
    <property type="match status" value="1"/>
</dbReference>
<sequence>MFDFLTSISKKKYTEENLFLKDKREIRSLSFVKNADEEVVIEFLNDMDKSYNSDKKGRLAQGSSFEAFLSSVFRLAGFDVEITQKSYIKKGHVYTGDSKVDLILRKGSEKIAVQAKHFRLNTKAPKIITQDNVHNFCGMDDKDYTKKLFITTTLFNPYVYDEIEQNDKAKEIEWYDRYGLLQLLNQLIPETMGKYLLLNSLPESVEKCPDCESGFILTKWSDKTHKYFKGCTMFPVCNHTENIK</sequence>
<dbReference type="EMBL" id="ATIR01000079">
    <property type="protein sequence ID" value="EPI06270.1"/>
    <property type="molecule type" value="Genomic_DNA"/>
</dbReference>
<evidence type="ECO:0000313" key="4">
    <source>
        <dbReference type="Proteomes" id="UP000015750"/>
    </source>
</evidence>
<dbReference type="Gene3D" id="3.40.1350.10">
    <property type="match status" value="1"/>
</dbReference>
<proteinExistence type="predicted"/>
<keyword evidence="1" id="KW-0378">Hydrolase</keyword>
<dbReference type="InterPro" id="IPR007560">
    <property type="entry name" value="Restrct_endonuc_IV_Mrr"/>
</dbReference>
<evidence type="ECO:0000259" key="2">
    <source>
        <dbReference type="Pfam" id="PF04471"/>
    </source>
</evidence>
<comment type="caution">
    <text evidence="3">The sequence shown here is derived from an EMBL/GenBank/DDBJ whole genome shotgun (WGS) entry which is preliminary data.</text>
</comment>
<dbReference type="InterPro" id="IPR011856">
    <property type="entry name" value="tRNA_endonuc-like_dom_sf"/>
</dbReference>
<dbReference type="SUPFAM" id="SSF52980">
    <property type="entry name" value="Restriction endonuclease-like"/>
    <property type="match status" value="1"/>
</dbReference>
<protein>
    <recommendedName>
        <fullName evidence="2">Restriction endonuclease type IV Mrr domain-containing protein</fullName>
    </recommendedName>
</protein>
<feature type="domain" description="Restriction endonuclease type IV Mrr" evidence="2">
    <location>
        <begin position="61"/>
        <end position="184"/>
    </location>
</feature>
<dbReference type="Gene3D" id="3.30.65.10">
    <property type="entry name" value="Bacterial Topoisomerase I, domain 1"/>
    <property type="match status" value="1"/>
</dbReference>
<dbReference type="AlphaFoldDB" id="A0ABC9TJ20"/>
<dbReference type="RefSeq" id="WP_016627506.1">
    <property type="nucleotide sequence ID" value="NZ_KE351831.1"/>
</dbReference>
<evidence type="ECO:0000256" key="1">
    <source>
        <dbReference type="ARBA" id="ARBA00022801"/>
    </source>
</evidence>
<dbReference type="Proteomes" id="UP000015750">
    <property type="component" value="Unassembled WGS sequence"/>
</dbReference>
<reference evidence="3 4" key="1">
    <citation type="submission" date="2013-06" db="EMBL/GenBank/DDBJ databases">
        <authorList>
            <person name="Weinstock G."/>
            <person name="Sodergren E."/>
            <person name="Lobos E.A."/>
            <person name="Fulton L."/>
            <person name="Fulton R."/>
            <person name="Courtney L."/>
            <person name="Fronick C."/>
            <person name="O'Laughlin M."/>
            <person name="Godfrey J."/>
            <person name="Wilson R.M."/>
            <person name="Miner T."/>
            <person name="Farmer C."/>
            <person name="Delehaunty K."/>
            <person name="Cordes M."/>
            <person name="Minx P."/>
            <person name="Tomlinson C."/>
            <person name="Chen J."/>
            <person name="Wollam A."/>
            <person name="Pepin K.H."/>
            <person name="Bhonagiri V."/>
            <person name="Zhang X."/>
            <person name="Warren W."/>
            <person name="Mitreva M."/>
            <person name="Mardis E.R."/>
            <person name="Wilson R.K."/>
        </authorList>
    </citation>
    <scope>NUCLEOTIDE SEQUENCE [LARGE SCALE GENOMIC DNA]</scope>
    <source>
        <strain evidence="3 4">RP2S-4</strain>
    </source>
</reference>
<dbReference type="GO" id="GO:0016787">
    <property type="term" value="F:hydrolase activity"/>
    <property type="evidence" value="ECO:0007669"/>
    <property type="project" value="UniProtKB-KW"/>
</dbReference>
<organism evidence="3 4">
    <name type="scientific">Enterococcus faecalis RP2S-4</name>
    <dbReference type="NCBI Taxonomy" id="1244145"/>
    <lineage>
        <taxon>Bacteria</taxon>
        <taxon>Bacillati</taxon>
        <taxon>Bacillota</taxon>
        <taxon>Bacilli</taxon>
        <taxon>Lactobacillales</taxon>
        <taxon>Enterococcaceae</taxon>
        <taxon>Enterococcus</taxon>
    </lineage>
</organism>
<name>A0ABC9TJ20_ENTFL</name>
<evidence type="ECO:0000313" key="3">
    <source>
        <dbReference type="EMBL" id="EPI06270.1"/>
    </source>
</evidence>
<accession>A0ABC9TJ20</accession>